<evidence type="ECO:0000313" key="2">
    <source>
        <dbReference type="Proteomes" id="UP001604277"/>
    </source>
</evidence>
<proteinExistence type="predicted"/>
<dbReference type="EMBL" id="JBFOLJ010000082">
    <property type="protein sequence ID" value="KAL2456076.1"/>
    <property type="molecule type" value="Genomic_DNA"/>
</dbReference>
<dbReference type="PANTHER" id="PTHR35510">
    <property type="entry name" value="DBH-LIKE MONOOXYGENASE"/>
    <property type="match status" value="1"/>
</dbReference>
<dbReference type="Proteomes" id="UP001604277">
    <property type="component" value="Unassembled WGS sequence"/>
</dbReference>
<gene>
    <name evidence="1" type="ORF">Fot_57101</name>
</gene>
<protein>
    <submittedName>
        <fullName evidence="1">Uncharacterized protein</fullName>
    </submittedName>
</protein>
<name>A0ABD1NWT9_9LAMI</name>
<dbReference type="AlphaFoldDB" id="A0ABD1NWT9"/>
<reference evidence="2" key="1">
    <citation type="submission" date="2024-07" db="EMBL/GenBank/DDBJ databases">
        <title>Two chromosome-level genome assemblies of Korean endemic species Abeliophyllum distichum and Forsythia ovata (Oleaceae).</title>
        <authorList>
            <person name="Jang H."/>
        </authorList>
    </citation>
    <scope>NUCLEOTIDE SEQUENCE [LARGE SCALE GENOMIC DNA]</scope>
</reference>
<dbReference type="PANTHER" id="PTHR35510:SF1">
    <property type="entry name" value="DBH-LIKE MONOOXYGENASE"/>
    <property type="match status" value="1"/>
</dbReference>
<organism evidence="1 2">
    <name type="scientific">Forsythia ovata</name>
    <dbReference type="NCBI Taxonomy" id="205694"/>
    <lineage>
        <taxon>Eukaryota</taxon>
        <taxon>Viridiplantae</taxon>
        <taxon>Streptophyta</taxon>
        <taxon>Embryophyta</taxon>
        <taxon>Tracheophyta</taxon>
        <taxon>Spermatophyta</taxon>
        <taxon>Magnoliopsida</taxon>
        <taxon>eudicotyledons</taxon>
        <taxon>Gunneridae</taxon>
        <taxon>Pentapetalae</taxon>
        <taxon>asterids</taxon>
        <taxon>lamiids</taxon>
        <taxon>Lamiales</taxon>
        <taxon>Oleaceae</taxon>
        <taxon>Forsythieae</taxon>
        <taxon>Forsythia</taxon>
    </lineage>
</organism>
<evidence type="ECO:0000313" key="1">
    <source>
        <dbReference type="EMBL" id="KAL2456076.1"/>
    </source>
</evidence>
<sequence>MDGYFRLNMKRKELEEVNNEFSDFSLSSPARKTRRLDVDLLPIMEEEESEIPMSFEQSVPEQRLVGNTGGLTIEELPSVPENPERSIVLFNPVNTPLLQSPFSISVNPDLISGFKSKYQVLWSSQSNNWRSENNEAVTEDKDSSASNKCLAVVPWVPSQHHSAPGVQVPPQMDNSGMMDTEEAGEATMDIEADNDMIGFEQRNVNESSGMSLSEGLHHWQQQPCMIPLPPQNTATPIVWIFVHVRHVPDGGGVQPIAVIVPYWVQFKGSQPDPWDGQVMGYFGPLFRFGK</sequence>
<keyword evidence="2" id="KW-1185">Reference proteome</keyword>
<accession>A0ABD1NWT9</accession>
<comment type="caution">
    <text evidence="1">The sequence shown here is derived from an EMBL/GenBank/DDBJ whole genome shotgun (WGS) entry which is preliminary data.</text>
</comment>